<evidence type="ECO:0000313" key="6">
    <source>
        <dbReference type="EMBL" id="MBJ6361394.1"/>
    </source>
</evidence>
<dbReference type="PROSITE" id="PS51257">
    <property type="entry name" value="PROKAR_LIPOPROTEIN"/>
    <property type="match status" value="1"/>
</dbReference>
<dbReference type="PANTHER" id="PTHR43649">
    <property type="entry name" value="ARABINOSE-BINDING PROTEIN-RELATED"/>
    <property type="match status" value="1"/>
</dbReference>
<dbReference type="CDD" id="cd13585">
    <property type="entry name" value="PBP2_TMBP_like"/>
    <property type="match status" value="1"/>
</dbReference>
<dbReference type="SUPFAM" id="SSF53850">
    <property type="entry name" value="Periplasmic binding protein-like II"/>
    <property type="match status" value="1"/>
</dbReference>
<accession>A0A934J158</accession>
<keyword evidence="3" id="KW-0813">Transport</keyword>
<keyword evidence="4 5" id="KW-0732">Signal</keyword>
<feature type="chain" id="PRO_5036770534" evidence="5">
    <location>
        <begin position="26"/>
        <end position="435"/>
    </location>
</feature>
<comment type="similarity">
    <text evidence="2">Belongs to the bacterial solute-binding protein 1 family.</text>
</comment>
<evidence type="ECO:0000256" key="4">
    <source>
        <dbReference type="ARBA" id="ARBA00022729"/>
    </source>
</evidence>
<keyword evidence="7" id="KW-1185">Reference proteome</keyword>
<comment type="caution">
    <text evidence="6">The sequence shown here is derived from an EMBL/GenBank/DDBJ whole genome shotgun (WGS) entry which is preliminary data.</text>
</comment>
<evidence type="ECO:0000256" key="3">
    <source>
        <dbReference type="ARBA" id="ARBA00022448"/>
    </source>
</evidence>
<name>A0A934J158_9BACL</name>
<dbReference type="EMBL" id="JAELUP010000026">
    <property type="protein sequence ID" value="MBJ6361394.1"/>
    <property type="molecule type" value="Genomic_DNA"/>
</dbReference>
<evidence type="ECO:0000256" key="5">
    <source>
        <dbReference type="SAM" id="SignalP"/>
    </source>
</evidence>
<organism evidence="6 7">
    <name type="scientific">Paenibacillus roseus</name>
    <dbReference type="NCBI Taxonomy" id="2798579"/>
    <lineage>
        <taxon>Bacteria</taxon>
        <taxon>Bacillati</taxon>
        <taxon>Bacillota</taxon>
        <taxon>Bacilli</taxon>
        <taxon>Bacillales</taxon>
        <taxon>Paenibacillaceae</taxon>
        <taxon>Paenibacillus</taxon>
    </lineage>
</organism>
<dbReference type="InterPro" id="IPR006059">
    <property type="entry name" value="SBP"/>
</dbReference>
<reference evidence="6" key="1">
    <citation type="submission" date="2020-12" db="EMBL/GenBank/DDBJ databases">
        <authorList>
            <person name="Huq M.A."/>
        </authorList>
    </citation>
    <scope>NUCLEOTIDE SEQUENCE</scope>
    <source>
        <strain evidence="6">MAHUQ-46</strain>
    </source>
</reference>
<protein>
    <submittedName>
        <fullName evidence="6">Sugar ABC transporter substrate-binding protein</fullName>
    </submittedName>
</protein>
<dbReference type="Proteomes" id="UP000640274">
    <property type="component" value="Unassembled WGS sequence"/>
</dbReference>
<dbReference type="InterPro" id="IPR050490">
    <property type="entry name" value="Bact_solute-bd_prot1"/>
</dbReference>
<evidence type="ECO:0000313" key="7">
    <source>
        <dbReference type="Proteomes" id="UP000640274"/>
    </source>
</evidence>
<proteinExistence type="inferred from homology"/>
<dbReference type="Pfam" id="PF01547">
    <property type="entry name" value="SBP_bac_1"/>
    <property type="match status" value="1"/>
</dbReference>
<feature type="signal peptide" evidence="5">
    <location>
        <begin position="1"/>
        <end position="25"/>
    </location>
</feature>
<dbReference type="RefSeq" id="WP_199018946.1">
    <property type="nucleotide sequence ID" value="NZ_JAELUP010000026.1"/>
</dbReference>
<sequence>MKKFSLIAMGFVLLVGLLTGCGGNANSTKGNDTEPVNKGEGNSGASVTIKMAISGSEQEQKLRYETADLFMKDHPNIKIEWVDIGNERYQKTLTLISGGNPPDILYINDWTLPLATRGVLMPLDDFIKEDHSFNLDEFYPSIIDAYKLDGKLYGLPQDLSPTVIYYNKDLFDQANLPYPADDWTQDDFITAAKKLTNPAKKQYGFILSTWNTEYDGWMLRNGASLFTPDLKKSAVDSPEALKALQLLKQIVVDDHVSPNPAEIQAMGQYDYALFRNRQLAMFSSGLWQLPGFKAEPLPFKWDVVRMPKQVNQATKAGVLSWSIHKDTKHPKEAWEVLKFFVGHEGMKLVAKYSMALPASDVKEANQIIIDSKFPVNVKAFVDSAPLVNMEEFRHPKWSELSVAINEQLDRMLIGNQSPEDTQKNMFAKMNEIMAE</sequence>
<evidence type="ECO:0000256" key="2">
    <source>
        <dbReference type="ARBA" id="ARBA00008520"/>
    </source>
</evidence>
<comment type="subcellular location">
    <subcellularLocation>
        <location evidence="1">Cell envelope</location>
    </subcellularLocation>
</comment>
<dbReference type="PANTHER" id="PTHR43649:SF31">
    <property type="entry name" value="SN-GLYCEROL-3-PHOSPHATE-BINDING PERIPLASMIC PROTEIN UGPB"/>
    <property type="match status" value="1"/>
</dbReference>
<gene>
    <name evidence="6" type="ORF">JFN88_08755</name>
</gene>
<evidence type="ECO:0000256" key="1">
    <source>
        <dbReference type="ARBA" id="ARBA00004196"/>
    </source>
</evidence>
<dbReference type="Gene3D" id="3.40.190.10">
    <property type="entry name" value="Periplasmic binding protein-like II"/>
    <property type="match status" value="1"/>
</dbReference>
<dbReference type="AlphaFoldDB" id="A0A934J158"/>
<dbReference type="GO" id="GO:0030313">
    <property type="term" value="C:cell envelope"/>
    <property type="evidence" value="ECO:0007669"/>
    <property type="project" value="UniProtKB-SubCell"/>
</dbReference>